<proteinExistence type="predicted"/>
<dbReference type="KEGG" id="cten:18246373"/>
<evidence type="ECO:0000313" key="2">
    <source>
        <dbReference type="Proteomes" id="UP000000707"/>
    </source>
</evidence>
<accession>G3AW01</accession>
<dbReference type="InterPro" id="IPR053056">
    <property type="entry name" value="Lipid_Metab_Assoc_Protein"/>
</dbReference>
<dbReference type="RefSeq" id="XP_006683677.1">
    <property type="nucleotide sequence ID" value="XM_006683614.1"/>
</dbReference>
<dbReference type="Pfam" id="PF09804">
    <property type="entry name" value="DENND11"/>
    <property type="match status" value="2"/>
</dbReference>
<dbReference type="InterPro" id="IPR018626">
    <property type="entry name" value="LCHN/Anr2"/>
</dbReference>
<gene>
    <name evidence="1" type="ORF">CANTEDRAFT_112147</name>
</gene>
<evidence type="ECO:0000313" key="1">
    <source>
        <dbReference type="EMBL" id="EGV66419.1"/>
    </source>
</evidence>
<dbReference type="EMBL" id="GL996510">
    <property type="protein sequence ID" value="EGV66419.1"/>
    <property type="molecule type" value="Genomic_DNA"/>
</dbReference>
<dbReference type="AlphaFoldDB" id="G3AW01"/>
<reference evidence="1 2" key="1">
    <citation type="journal article" date="2011" name="Proc. Natl. Acad. Sci. U.S.A.">
        <title>Comparative genomics of xylose-fermenting fungi for enhanced biofuel production.</title>
        <authorList>
            <person name="Wohlbach D.J."/>
            <person name="Kuo A."/>
            <person name="Sato T.K."/>
            <person name="Potts K.M."/>
            <person name="Salamov A.A."/>
            <person name="LaButti K.M."/>
            <person name="Sun H."/>
            <person name="Clum A."/>
            <person name="Pangilinan J.L."/>
            <person name="Lindquist E.A."/>
            <person name="Lucas S."/>
            <person name="Lapidus A."/>
            <person name="Jin M."/>
            <person name="Gunawan C."/>
            <person name="Balan V."/>
            <person name="Dale B.E."/>
            <person name="Jeffries T.W."/>
            <person name="Zinkel R."/>
            <person name="Barry K.W."/>
            <person name="Grigoriev I.V."/>
            <person name="Gasch A.P."/>
        </authorList>
    </citation>
    <scope>NUCLEOTIDE SEQUENCE [LARGE SCALE GENOMIC DNA]</scope>
    <source>
        <strain evidence="2">ATCC 10573 / BCRC 21748 / CBS 615 / JCM 9827 / NBRC 10315 / NRRL Y-1498 / VKM Y-70</strain>
    </source>
</reference>
<dbReference type="GeneID" id="18246373"/>
<dbReference type="PANTHER" id="PTHR28153:SF1">
    <property type="entry name" value="DUF4484 DOMAIN-CONTAINING PROTEIN"/>
    <property type="match status" value="1"/>
</dbReference>
<dbReference type="GO" id="GO:0005811">
    <property type="term" value="C:lipid droplet"/>
    <property type="evidence" value="ECO:0007669"/>
    <property type="project" value="TreeGrafter"/>
</dbReference>
<sequence length="481" mass="55485">MNTAYHPPSVKAVFLVKFDTSVGYEIVWSKTVWNINLSGIEYKCMPSGVHEFDQDLTLFSHKADKMYYGISKFRQLNRNAGSDNDRANISMYSLGCLCEAESTEWMPNTFVSNGFEYINYLDECLLTFLTDEENTSVLDAIDFDTIPVNKFTHPINSLPDFFTKFGPLVFKIYKLSLLRKRIIIFNQSKKDNYLIQVFNYIISVLSVIPSQLKFDFNRSQKDFLQPLYNICLHDLENNDLQLDSFVATTNDDILMYQPIYDYAIVLNDGLKCPEILSFQDVTQAKKDILKCTFNDYSKFKIIYKHLLNGDADPLPTNKSSDNLSINTSASVLSSFKFLGYGSSSEPNMSYEPNWWLKDSTYPLSWTQYIWSAFSWFASAGFNNQHIEANPEQASNSRPVDTVEMVEIVGYFHKLTKKWLYLIQDIIVDEMHNGNVVLTYQDLVNLELDPYSKHDVAFISDFVKLYWDVDSVEVSSGLNFFC</sequence>
<dbReference type="PANTHER" id="PTHR28153">
    <property type="entry name" value="PROTEIN, PUTATIVE-RELATED"/>
    <property type="match status" value="1"/>
</dbReference>
<dbReference type="Proteomes" id="UP000000707">
    <property type="component" value="Unassembled WGS sequence"/>
</dbReference>
<organism evidence="2">
    <name type="scientific">Candida tenuis (strain ATCC 10573 / BCRC 21748 / CBS 615 / JCM 9827 / NBRC 10315 / NRRL Y-1498 / VKM Y-70)</name>
    <name type="common">Yeast</name>
    <name type="synonym">Yamadazyma tenuis</name>
    <dbReference type="NCBI Taxonomy" id="590646"/>
    <lineage>
        <taxon>Eukaryota</taxon>
        <taxon>Fungi</taxon>
        <taxon>Dikarya</taxon>
        <taxon>Ascomycota</taxon>
        <taxon>Saccharomycotina</taxon>
        <taxon>Pichiomycetes</taxon>
        <taxon>Debaryomycetaceae</taxon>
        <taxon>Yamadazyma</taxon>
    </lineage>
</organism>
<dbReference type="OrthoDB" id="2152680at2759"/>
<keyword evidence="2" id="KW-1185">Reference proteome</keyword>
<name>G3AW01_CANTC</name>
<protein>
    <recommendedName>
        <fullName evidence="3">DUF4484 domain-containing protein</fullName>
    </recommendedName>
</protein>
<evidence type="ECO:0008006" key="3">
    <source>
        <dbReference type="Google" id="ProtNLM"/>
    </source>
</evidence>
<dbReference type="HOGENOM" id="CLU_019791_1_0_1"/>
<dbReference type="STRING" id="590646.G3AW01"/>
<dbReference type="eggNOG" id="KOG4704">
    <property type="taxonomic scope" value="Eukaryota"/>
</dbReference>